<comment type="caution">
    <text evidence="17">The sequence shown here is derived from an EMBL/GenBank/DDBJ whole genome shotgun (WGS) entry which is preliminary data.</text>
</comment>
<dbReference type="PANTHER" id="PTHR20963:SF8">
    <property type="entry name" value="MULTIPLE INOSITOL POLYPHOSPHATE PHOSPHATASE 1"/>
    <property type="match status" value="1"/>
</dbReference>
<keyword evidence="6" id="KW-1003">Cell membrane</keyword>
<dbReference type="OrthoDB" id="2789670at2759"/>
<evidence type="ECO:0000313" key="18">
    <source>
        <dbReference type="Proteomes" id="UP000494256"/>
    </source>
</evidence>
<dbReference type="InterPro" id="IPR029033">
    <property type="entry name" value="His_PPase_superfam"/>
</dbReference>
<feature type="disulfide bond" evidence="16">
    <location>
        <begin position="181"/>
        <end position="410"/>
    </location>
</feature>
<evidence type="ECO:0000256" key="2">
    <source>
        <dbReference type="ARBA" id="ARBA00008422"/>
    </source>
</evidence>
<dbReference type="PANTHER" id="PTHR20963">
    <property type="entry name" value="MULTIPLE INOSITOL POLYPHOSPHATE PHOSPHATASE-RELATED"/>
    <property type="match status" value="1"/>
</dbReference>
<dbReference type="GO" id="GO:0052745">
    <property type="term" value="F:inositol phosphate phosphatase activity"/>
    <property type="evidence" value="ECO:0007669"/>
    <property type="project" value="TreeGrafter"/>
</dbReference>
<dbReference type="Pfam" id="PF00328">
    <property type="entry name" value="His_Phos_2"/>
    <property type="match status" value="1"/>
</dbReference>
<evidence type="ECO:0000256" key="5">
    <source>
        <dbReference type="ARBA" id="ARBA00018097"/>
    </source>
</evidence>
<name>A0A8S1ADN5_ARCPL</name>
<comment type="similarity">
    <text evidence="2">Belongs to the histidine acid phosphatase family. MINPP1 subfamily.</text>
</comment>
<evidence type="ECO:0000256" key="12">
    <source>
        <dbReference type="ARBA" id="ARBA00043668"/>
    </source>
</evidence>
<evidence type="ECO:0000256" key="16">
    <source>
        <dbReference type="PIRSR" id="PIRSR000894-2"/>
    </source>
</evidence>
<keyword evidence="10" id="KW-0325">Glycoprotein</keyword>
<evidence type="ECO:0000256" key="10">
    <source>
        <dbReference type="ARBA" id="ARBA00023180"/>
    </source>
</evidence>
<evidence type="ECO:0000256" key="15">
    <source>
        <dbReference type="ARBA" id="ARBA00043832"/>
    </source>
</evidence>
<evidence type="ECO:0000256" key="14">
    <source>
        <dbReference type="ARBA" id="ARBA00043691"/>
    </source>
</evidence>
<dbReference type="InterPro" id="IPR000560">
    <property type="entry name" value="His_Pase_clade-2"/>
</dbReference>
<dbReference type="EC" id="3.1.3.80" evidence="3"/>
<feature type="disulfide bond" evidence="16">
    <location>
        <begin position="385"/>
        <end position="390"/>
    </location>
</feature>
<evidence type="ECO:0000256" key="6">
    <source>
        <dbReference type="ARBA" id="ARBA00022475"/>
    </source>
</evidence>
<comment type="catalytic activity">
    <reaction evidence="13">
        <text>1D-myo-inositol 1,2,4,5,6-pentakisphosphate + H2O = 1D-myo-inositol 1,2,5,6-tetrakisphosphate + phosphate</text>
        <dbReference type="Rhea" id="RHEA:77115"/>
        <dbReference type="ChEBI" id="CHEBI:15377"/>
        <dbReference type="ChEBI" id="CHEBI:43474"/>
        <dbReference type="ChEBI" id="CHEBI:57798"/>
        <dbReference type="ChEBI" id="CHEBI:195535"/>
        <dbReference type="EC" id="3.1.3.62"/>
    </reaction>
    <physiologicalReaction direction="left-to-right" evidence="13">
        <dbReference type="Rhea" id="RHEA:77116"/>
    </physiologicalReaction>
</comment>
<dbReference type="PIRSF" id="PIRSF000894">
    <property type="entry name" value="Acid_phosphatase"/>
    <property type="match status" value="1"/>
</dbReference>
<evidence type="ECO:0000256" key="1">
    <source>
        <dbReference type="ARBA" id="ARBA00004236"/>
    </source>
</evidence>
<evidence type="ECO:0000256" key="11">
    <source>
        <dbReference type="ARBA" id="ARBA00031642"/>
    </source>
</evidence>
<evidence type="ECO:0000256" key="8">
    <source>
        <dbReference type="ARBA" id="ARBA00022801"/>
    </source>
</evidence>
<keyword evidence="16" id="KW-1015">Disulfide bond</keyword>
<evidence type="ECO:0000256" key="4">
    <source>
        <dbReference type="ARBA" id="ARBA00013040"/>
    </source>
</evidence>
<keyword evidence="7" id="KW-0732">Signal</keyword>
<evidence type="ECO:0000256" key="3">
    <source>
        <dbReference type="ARBA" id="ARBA00012976"/>
    </source>
</evidence>
<keyword evidence="8" id="KW-0378">Hydrolase</keyword>
<reference evidence="17 18" key="1">
    <citation type="submission" date="2020-04" db="EMBL/GenBank/DDBJ databases">
        <authorList>
            <person name="Wallbank WR R."/>
            <person name="Pardo Diaz C."/>
            <person name="Kozak K."/>
            <person name="Martin S."/>
            <person name="Jiggins C."/>
            <person name="Moest M."/>
            <person name="Warren A I."/>
            <person name="Byers J.R.P. K."/>
            <person name="Montejo-Kovacevich G."/>
            <person name="Yen C E."/>
        </authorList>
    </citation>
    <scope>NUCLEOTIDE SEQUENCE [LARGE SCALE GENOMIC DNA]</scope>
</reference>
<dbReference type="GO" id="GO:0005886">
    <property type="term" value="C:plasma membrane"/>
    <property type="evidence" value="ECO:0007669"/>
    <property type="project" value="UniProtKB-SubCell"/>
</dbReference>
<dbReference type="AlphaFoldDB" id="A0A8S1ADN5"/>
<proteinExistence type="inferred from homology"/>
<feature type="disulfide bond" evidence="16">
    <location>
        <begin position="37"/>
        <end position="362"/>
    </location>
</feature>
<evidence type="ECO:0000256" key="9">
    <source>
        <dbReference type="ARBA" id="ARBA00023136"/>
    </source>
</evidence>
<evidence type="ECO:0000256" key="13">
    <source>
        <dbReference type="ARBA" id="ARBA00043671"/>
    </source>
</evidence>
<evidence type="ECO:0000256" key="7">
    <source>
        <dbReference type="ARBA" id="ARBA00022729"/>
    </source>
</evidence>
<dbReference type="GO" id="GO:0034417">
    <property type="term" value="F:bisphosphoglycerate 3-phosphatase activity"/>
    <property type="evidence" value="ECO:0007669"/>
    <property type="project" value="UniProtKB-EC"/>
</dbReference>
<accession>A0A8S1ADN5</accession>
<keyword evidence="9" id="KW-0472">Membrane</keyword>
<dbReference type="Proteomes" id="UP000494256">
    <property type="component" value="Unassembled WGS sequence"/>
</dbReference>
<comment type="subcellular location">
    <subcellularLocation>
        <location evidence="1">Cell membrane</location>
    </subcellularLocation>
</comment>
<dbReference type="SUPFAM" id="SSF53254">
    <property type="entry name" value="Phosphoglycerate mutase-like"/>
    <property type="match status" value="1"/>
</dbReference>
<feature type="disulfide bond" evidence="16">
    <location>
        <begin position="236"/>
        <end position="251"/>
    </location>
</feature>
<dbReference type="GO" id="GO:0003993">
    <property type="term" value="F:acid phosphatase activity"/>
    <property type="evidence" value="ECO:0007669"/>
    <property type="project" value="TreeGrafter"/>
</dbReference>
<comment type="catalytic activity">
    <reaction evidence="14">
        <text>1D-myo-inositol hexakisphosphate + H2O = 1D-myo-inositol 1,2,4,5,6-pentakisphosphate + phosphate</text>
        <dbReference type="Rhea" id="RHEA:16989"/>
        <dbReference type="ChEBI" id="CHEBI:15377"/>
        <dbReference type="ChEBI" id="CHEBI:43474"/>
        <dbReference type="ChEBI" id="CHEBI:57798"/>
        <dbReference type="ChEBI" id="CHEBI:58130"/>
        <dbReference type="EC" id="3.1.3.62"/>
    </reaction>
    <physiologicalReaction direction="left-to-right" evidence="14">
        <dbReference type="Rhea" id="RHEA:16990"/>
    </physiologicalReaction>
</comment>
<dbReference type="CDD" id="cd07061">
    <property type="entry name" value="HP_HAP_like"/>
    <property type="match status" value="1"/>
</dbReference>
<gene>
    <name evidence="17" type="ORF">APLA_LOCUS10362</name>
</gene>
<organism evidence="17 18">
    <name type="scientific">Arctia plantaginis</name>
    <name type="common">Wood tiger moth</name>
    <name type="synonym">Phalaena plantaginis</name>
    <dbReference type="NCBI Taxonomy" id="874455"/>
    <lineage>
        <taxon>Eukaryota</taxon>
        <taxon>Metazoa</taxon>
        <taxon>Ecdysozoa</taxon>
        <taxon>Arthropoda</taxon>
        <taxon>Hexapoda</taxon>
        <taxon>Insecta</taxon>
        <taxon>Pterygota</taxon>
        <taxon>Neoptera</taxon>
        <taxon>Endopterygota</taxon>
        <taxon>Lepidoptera</taxon>
        <taxon>Glossata</taxon>
        <taxon>Ditrysia</taxon>
        <taxon>Noctuoidea</taxon>
        <taxon>Erebidae</taxon>
        <taxon>Arctiinae</taxon>
        <taxon>Arctia</taxon>
    </lineage>
</organism>
<dbReference type="Gene3D" id="3.40.50.1240">
    <property type="entry name" value="Phosphoglycerate mutase-like"/>
    <property type="match status" value="1"/>
</dbReference>
<sequence length="411" mass="48035">MFCYWNTGCPYKYFGAKTPYNFVRGDIRDSLVKITDCEPISIWAFMRHGKRNPSEQTAKDMKEAMFIKDYIVTAYENGSSTLCAQDIDNLRNWVLDKNMFDQLNQLSKEGYEESLGIGRRLKEAFPNLLAELGKEDYTFRSVKSKWVQDSIKGFVEGLGSKNLNIDPPKDDYDSLAPYKSCNKYLRDVEKTNETNLEAEKYQIHSEFLASKDRLHRRLGINYPIADVNMIALWNWCRLTSSGIQNEFSHWCALFTTEDLKVLEYREDLERYYKNGYGLSMNKIFGETVLSDLLKTFQDAKIYGKKVTAYFTHAPMMDMIYTALGLFKDPYKLTGTERRPDRKWRTSKFSTFSNNLIAVLNRCGKQRYEDYNVVFYLNEEPLRTICKAGVCTWKEFEDKLSPFLNTNTDFCE</sequence>
<evidence type="ECO:0000313" key="17">
    <source>
        <dbReference type="EMBL" id="CAB3243405.1"/>
    </source>
</evidence>
<comment type="catalytic activity">
    <reaction evidence="12">
        <text>1D-myo-inositol 1,2,5,6-tetrakisphosphate + H2O = 1D-myo-inositol 1,2,6-trisphosphate + phosphate</text>
        <dbReference type="Rhea" id="RHEA:77119"/>
        <dbReference type="ChEBI" id="CHEBI:15377"/>
        <dbReference type="ChEBI" id="CHEBI:43474"/>
        <dbReference type="ChEBI" id="CHEBI:195535"/>
        <dbReference type="ChEBI" id="CHEBI:195537"/>
        <dbReference type="EC" id="3.1.3.62"/>
    </reaction>
    <physiologicalReaction direction="left-to-right" evidence="12">
        <dbReference type="Rhea" id="RHEA:77120"/>
    </physiologicalReaction>
</comment>
<dbReference type="EC" id="3.1.3.62" evidence="4"/>
<dbReference type="InterPro" id="IPR016274">
    <property type="entry name" value="Histidine_acid_Pase_euk"/>
</dbReference>
<comment type="catalytic activity">
    <reaction evidence="15">
        <text>(2R)-2,3-bisphosphoglycerate + H2O = (2R)-2-phosphoglycerate + phosphate</text>
        <dbReference type="Rhea" id="RHEA:27381"/>
        <dbReference type="ChEBI" id="CHEBI:15377"/>
        <dbReference type="ChEBI" id="CHEBI:43474"/>
        <dbReference type="ChEBI" id="CHEBI:58248"/>
        <dbReference type="ChEBI" id="CHEBI:58289"/>
        <dbReference type="EC" id="3.1.3.80"/>
    </reaction>
    <physiologicalReaction direction="left-to-right" evidence="15">
        <dbReference type="Rhea" id="RHEA:27382"/>
    </physiologicalReaction>
</comment>
<dbReference type="EMBL" id="CADEBD010000314">
    <property type="protein sequence ID" value="CAB3243405.1"/>
    <property type="molecule type" value="Genomic_DNA"/>
</dbReference>
<protein>
    <recommendedName>
        <fullName evidence="5">Multiple inositol polyphosphate phosphatase 1</fullName>
        <ecNumber evidence="4">3.1.3.62</ecNumber>
        <ecNumber evidence="3">3.1.3.80</ecNumber>
    </recommendedName>
    <alternativeName>
        <fullName evidence="11">2,3-bisphosphoglycerate 3-phosphatase</fullName>
    </alternativeName>
</protein>